<keyword evidence="2" id="KW-1185">Reference proteome</keyword>
<dbReference type="AlphaFoldDB" id="A0A7Y0FPP4"/>
<organism evidence="1 2">
    <name type="scientific">Hymenobacter polaris</name>
    <dbReference type="NCBI Taxonomy" id="2682546"/>
    <lineage>
        <taxon>Bacteria</taxon>
        <taxon>Pseudomonadati</taxon>
        <taxon>Bacteroidota</taxon>
        <taxon>Cytophagia</taxon>
        <taxon>Cytophagales</taxon>
        <taxon>Hymenobacteraceae</taxon>
        <taxon>Hymenobacter</taxon>
    </lineage>
</organism>
<comment type="caution">
    <text evidence="1">The sequence shown here is derived from an EMBL/GenBank/DDBJ whole genome shotgun (WGS) entry which is preliminary data.</text>
</comment>
<accession>A0A7Y0FPP4</accession>
<evidence type="ECO:0000313" key="1">
    <source>
        <dbReference type="EMBL" id="NML67604.1"/>
    </source>
</evidence>
<dbReference type="Proteomes" id="UP000559626">
    <property type="component" value="Unassembled WGS sequence"/>
</dbReference>
<dbReference type="EMBL" id="JABBGH010000003">
    <property type="protein sequence ID" value="NML67604.1"/>
    <property type="molecule type" value="Genomic_DNA"/>
</dbReference>
<reference evidence="1 2" key="1">
    <citation type="submission" date="2020-04" db="EMBL/GenBank/DDBJ databases">
        <title>Hymenobacter polaris sp. nov., isolated from Arctic soil.</title>
        <authorList>
            <person name="Dahal R.H."/>
        </authorList>
    </citation>
    <scope>NUCLEOTIDE SEQUENCE [LARGE SCALE GENOMIC DNA]</scope>
    <source>
        <strain evidence="1 2">RP-2-7</strain>
    </source>
</reference>
<dbReference type="RefSeq" id="WP_169533257.1">
    <property type="nucleotide sequence ID" value="NZ_JABBGH010000003.1"/>
</dbReference>
<proteinExistence type="predicted"/>
<protein>
    <submittedName>
        <fullName evidence="1">Uncharacterized protein</fullName>
    </submittedName>
</protein>
<name>A0A7Y0FPP4_9BACT</name>
<sequence>MVSYADPFAPTIDRPVGLDAEIQRLQLLLLAGLPWLQLSYGKAYRGSRKVGGKVQYYPEVYAGEGEYRDVLPNDNVQAQSFFYPTGPAVNPEREPVPGTLGFTQSVDVIFWMNLQRIDPTKQYRFESELLVDVARVLNDDGQARILRVFTAAEDVFKGFSLELVKSESALRQPYAGFRLSLEVQALNVLCEPEFVPGDGLQLTQGGYLKLSGK</sequence>
<evidence type="ECO:0000313" key="2">
    <source>
        <dbReference type="Proteomes" id="UP000559626"/>
    </source>
</evidence>
<gene>
    <name evidence="1" type="ORF">HHL22_20580</name>
</gene>